<feature type="non-terminal residue" evidence="4">
    <location>
        <position position="195"/>
    </location>
</feature>
<name>A0A2H0N0B9_9BACT</name>
<organism evidence="4 5">
    <name type="scientific">Candidatus Nealsonbacteria bacterium CG11_big_fil_rev_8_21_14_0_20_35_11</name>
    <dbReference type="NCBI Taxonomy" id="1974713"/>
    <lineage>
        <taxon>Bacteria</taxon>
        <taxon>Candidatus Nealsoniibacteriota</taxon>
    </lineage>
</organism>
<reference evidence="4 5" key="1">
    <citation type="submission" date="2017-09" db="EMBL/GenBank/DDBJ databases">
        <title>Depth-based differentiation of microbial function through sediment-hosted aquifers and enrichment of novel symbionts in the deep terrestrial subsurface.</title>
        <authorList>
            <person name="Probst A.J."/>
            <person name="Ladd B."/>
            <person name="Jarett J.K."/>
            <person name="Geller-Mcgrath D.E."/>
            <person name="Sieber C.M."/>
            <person name="Emerson J.B."/>
            <person name="Anantharaman K."/>
            <person name="Thomas B.C."/>
            <person name="Malmstrom R."/>
            <person name="Stieglmeier M."/>
            <person name="Klingl A."/>
            <person name="Woyke T."/>
            <person name="Ryan C.M."/>
            <person name="Banfield J.F."/>
        </authorList>
    </citation>
    <scope>NUCLEOTIDE SEQUENCE [LARGE SCALE GENOMIC DNA]</scope>
    <source>
        <strain evidence="4">CG11_big_fil_rev_8_21_14_0_20_35_11</strain>
    </source>
</reference>
<evidence type="ECO:0000313" key="4">
    <source>
        <dbReference type="EMBL" id="PIR02334.1"/>
    </source>
</evidence>
<feature type="domain" description="Capsule synthesis protein CapA" evidence="3">
    <location>
        <begin position="69"/>
        <end position="193"/>
    </location>
</feature>
<keyword evidence="2" id="KW-1133">Transmembrane helix</keyword>
<dbReference type="SMART" id="SM00854">
    <property type="entry name" value="PGA_cap"/>
    <property type="match status" value="1"/>
</dbReference>
<proteinExistence type="inferred from homology"/>
<evidence type="ECO:0000313" key="5">
    <source>
        <dbReference type="Proteomes" id="UP000231139"/>
    </source>
</evidence>
<dbReference type="Pfam" id="PF09587">
    <property type="entry name" value="PGA_cap"/>
    <property type="match status" value="1"/>
</dbReference>
<gene>
    <name evidence="4" type="ORF">COV62_01890</name>
</gene>
<dbReference type="InterPro" id="IPR019079">
    <property type="entry name" value="Capsule_synth_CapA"/>
</dbReference>
<comment type="similarity">
    <text evidence="1">Belongs to the CapA family.</text>
</comment>
<accession>A0A2H0N0B9</accession>
<keyword evidence="2" id="KW-0812">Transmembrane</keyword>
<dbReference type="PANTHER" id="PTHR33393">
    <property type="entry name" value="POLYGLUTAMINE SYNTHESIS ACCESSORY PROTEIN RV0574C-RELATED"/>
    <property type="match status" value="1"/>
</dbReference>
<protein>
    <recommendedName>
        <fullName evidence="3">Capsule synthesis protein CapA domain-containing protein</fullName>
    </recommendedName>
</protein>
<evidence type="ECO:0000256" key="2">
    <source>
        <dbReference type="SAM" id="Phobius"/>
    </source>
</evidence>
<dbReference type="EMBL" id="PCWK01000042">
    <property type="protein sequence ID" value="PIR02334.1"/>
    <property type="molecule type" value="Genomic_DNA"/>
</dbReference>
<dbReference type="InterPro" id="IPR029052">
    <property type="entry name" value="Metallo-depent_PP-like"/>
</dbReference>
<feature type="transmembrane region" description="Helical" evidence="2">
    <location>
        <begin position="20"/>
        <end position="38"/>
    </location>
</feature>
<dbReference type="Proteomes" id="UP000231139">
    <property type="component" value="Unassembled WGS sequence"/>
</dbReference>
<evidence type="ECO:0000256" key="1">
    <source>
        <dbReference type="ARBA" id="ARBA00005662"/>
    </source>
</evidence>
<sequence length="195" mass="22067">MFPYFPFKREILFKQYQSPLLFIFLLVLFSGLVGFFLIQDIQKTTENIENIYLTQPRLPAAYLKLNQGTLFFVGDIMLNRGIKSVVETYGGGNFEFPFFKIADYLKTADILFGNLEGPISDKGKNVGSIYSFRAIPEVLKGLKFAGFDILSVANNHIFDYGREAMEDTLIRLKEAQIEYIGAGFSGKEALSPKII</sequence>
<dbReference type="SUPFAM" id="SSF56300">
    <property type="entry name" value="Metallo-dependent phosphatases"/>
    <property type="match status" value="1"/>
</dbReference>
<dbReference type="PANTHER" id="PTHR33393:SF11">
    <property type="entry name" value="POLYGLUTAMINE SYNTHESIS ACCESSORY PROTEIN RV0574C-RELATED"/>
    <property type="match status" value="1"/>
</dbReference>
<evidence type="ECO:0000259" key="3">
    <source>
        <dbReference type="SMART" id="SM00854"/>
    </source>
</evidence>
<dbReference type="AlphaFoldDB" id="A0A2H0N0B9"/>
<dbReference type="InterPro" id="IPR052169">
    <property type="entry name" value="CW_Biosynth-Accessory"/>
</dbReference>
<keyword evidence="2" id="KW-0472">Membrane</keyword>
<comment type="caution">
    <text evidence="4">The sequence shown here is derived from an EMBL/GenBank/DDBJ whole genome shotgun (WGS) entry which is preliminary data.</text>
</comment>